<keyword evidence="2" id="KW-1185">Reference proteome</keyword>
<proteinExistence type="predicted"/>
<dbReference type="Proteomes" id="UP000001646">
    <property type="component" value="Chromosome 3"/>
</dbReference>
<organism evidence="1 2">
    <name type="scientific">Anolis carolinensis</name>
    <name type="common">Green anole</name>
    <name type="synonym">American chameleon</name>
    <dbReference type="NCBI Taxonomy" id="28377"/>
    <lineage>
        <taxon>Eukaryota</taxon>
        <taxon>Metazoa</taxon>
        <taxon>Chordata</taxon>
        <taxon>Craniata</taxon>
        <taxon>Vertebrata</taxon>
        <taxon>Euteleostomi</taxon>
        <taxon>Lepidosauria</taxon>
        <taxon>Squamata</taxon>
        <taxon>Bifurcata</taxon>
        <taxon>Unidentata</taxon>
        <taxon>Episquamata</taxon>
        <taxon>Toxicofera</taxon>
        <taxon>Iguania</taxon>
        <taxon>Dactyloidae</taxon>
        <taxon>Anolis</taxon>
    </lineage>
</organism>
<reference evidence="1" key="3">
    <citation type="submission" date="2025-09" db="UniProtKB">
        <authorList>
            <consortium name="Ensembl"/>
        </authorList>
    </citation>
    <scope>IDENTIFICATION</scope>
</reference>
<dbReference type="Ensembl" id="ENSACAT00000058373.1">
    <property type="protein sequence ID" value="ENSACAP00000027942.1"/>
    <property type="gene ID" value="ENSACAG00000026491.2"/>
</dbReference>
<dbReference type="GeneTree" id="ENSGT01050000244891"/>
<protein>
    <submittedName>
        <fullName evidence="1">Uncharacterized protein</fullName>
    </submittedName>
</protein>
<dbReference type="AlphaFoldDB" id="A0A803SYA2"/>
<name>A0A803SYA2_ANOCA</name>
<evidence type="ECO:0000313" key="2">
    <source>
        <dbReference type="Proteomes" id="UP000001646"/>
    </source>
</evidence>
<reference evidence="1" key="2">
    <citation type="submission" date="2025-08" db="UniProtKB">
        <authorList>
            <consortium name="Ensembl"/>
        </authorList>
    </citation>
    <scope>IDENTIFICATION</scope>
</reference>
<evidence type="ECO:0000313" key="1">
    <source>
        <dbReference type="Ensembl" id="ENSACAP00000027942.1"/>
    </source>
</evidence>
<accession>A0A803SYA2</accession>
<sequence>ENWPSARTLDNPNFAFSFSFSLSHSKGKDLAVMRKQRIQVVVELCKAILNFSPEIDEKNVVFKCFDLQLPEIPASLRISES</sequence>
<reference evidence="1 2" key="1">
    <citation type="submission" date="2009-12" db="EMBL/GenBank/DDBJ databases">
        <title>The Genome Sequence of Anolis carolinensis (Green Anole Lizard).</title>
        <authorList>
            <consortium name="The Genome Sequencing Platform"/>
            <person name="Di Palma F."/>
            <person name="Alfoldi J."/>
            <person name="Heiman D."/>
            <person name="Young S."/>
            <person name="Grabherr M."/>
            <person name="Johnson J."/>
            <person name="Lander E.S."/>
            <person name="Lindblad-Toh K."/>
        </authorList>
    </citation>
    <scope>NUCLEOTIDE SEQUENCE [LARGE SCALE GENOMIC DNA]</scope>
    <source>
        <strain evidence="1 2">JBL SC #1</strain>
    </source>
</reference>